<dbReference type="GO" id="GO:0005886">
    <property type="term" value="C:plasma membrane"/>
    <property type="evidence" value="ECO:0007669"/>
    <property type="project" value="UniProtKB-SubCell"/>
</dbReference>
<dbReference type="FunFam" id="1.10.287.130:FF:000001">
    <property type="entry name" value="Two-component sensor histidine kinase"/>
    <property type="match status" value="1"/>
</dbReference>
<evidence type="ECO:0000256" key="7">
    <source>
        <dbReference type="ARBA" id="ARBA00022777"/>
    </source>
</evidence>
<dbReference type="Pfam" id="PF02518">
    <property type="entry name" value="HATPase_c"/>
    <property type="match status" value="1"/>
</dbReference>
<evidence type="ECO:0000256" key="11">
    <source>
        <dbReference type="SAM" id="Phobius"/>
    </source>
</evidence>
<evidence type="ECO:0000313" key="15">
    <source>
        <dbReference type="Proteomes" id="UP000636956"/>
    </source>
</evidence>
<evidence type="ECO:0000259" key="13">
    <source>
        <dbReference type="PROSITE" id="PS50885"/>
    </source>
</evidence>
<evidence type="ECO:0000256" key="5">
    <source>
        <dbReference type="ARBA" id="ARBA00022679"/>
    </source>
</evidence>
<accession>A0A917PS79</accession>
<dbReference type="GO" id="GO:0000155">
    <property type="term" value="F:phosphorelay sensor kinase activity"/>
    <property type="evidence" value="ECO:0007669"/>
    <property type="project" value="InterPro"/>
</dbReference>
<keyword evidence="10 11" id="KW-0472">Membrane</keyword>
<reference evidence="14" key="1">
    <citation type="journal article" date="2014" name="Int. J. Syst. Evol. Microbiol.">
        <title>Complete genome sequence of Corynebacterium casei LMG S-19264T (=DSM 44701T), isolated from a smear-ripened cheese.</title>
        <authorList>
            <consortium name="US DOE Joint Genome Institute (JGI-PGF)"/>
            <person name="Walter F."/>
            <person name="Albersmeier A."/>
            <person name="Kalinowski J."/>
            <person name="Ruckert C."/>
        </authorList>
    </citation>
    <scope>NUCLEOTIDE SEQUENCE</scope>
    <source>
        <strain evidence="14">CGMCC 1.8984</strain>
    </source>
</reference>
<dbReference type="SUPFAM" id="SSF55874">
    <property type="entry name" value="ATPase domain of HSP90 chaperone/DNA topoisomerase II/histidine kinase"/>
    <property type="match status" value="1"/>
</dbReference>
<reference evidence="14" key="2">
    <citation type="submission" date="2020-09" db="EMBL/GenBank/DDBJ databases">
        <authorList>
            <person name="Sun Q."/>
            <person name="Zhou Y."/>
        </authorList>
    </citation>
    <scope>NUCLEOTIDE SEQUENCE</scope>
    <source>
        <strain evidence="14">CGMCC 1.8984</strain>
    </source>
</reference>
<evidence type="ECO:0000256" key="4">
    <source>
        <dbReference type="ARBA" id="ARBA00022553"/>
    </source>
</evidence>
<dbReference type="RefSeq" id="WP_188744190.1">
    <property type="nucleotide sequence ID" value="NZ_BAABFW010000005.1"/>
</dbReference>
<dbReference type="InterPro" id="IPR050428">
    <property type="entry name" value="TCS_sensor_his_kinase"/>
</dbReference>
<dbReference type="SMART" id="SM00387">
    <property type="entry name" value="HATPase_c"/>
    <property type="match status" value="1"/>
</dbReference>
<sequence length="443" mass="46233">MSLAARISALVVSATIVVALVAGLLTLQVLRQTVEAQARIQLDQQLALATVGDDLDAAALHLDRWVALTGDLVAVIASDGSVQGSAAEYLSPELHARLAAGEEVSDTLLRWRAPVILEGTPVGDGAVVLARSDTVLNEASRALVLRVLPALLAGVIVAVVGGAVLARRITRSLVATAQAASRLAAGERGVAVPRPAIPEVRKVAEGLAVLDEALAASEGRQREFLLSISHELRTPLTALRGNAEALADGVIPAEEVREVGATLLHETDRLGLFVNDLLELARMEADDFAVAPAPVDLVALLHAAERGWHAAALRLEIALSVETPPGAAIVVSSDERRLRQLVDGLVENALRVTPAGGSVTLMLEAGDGRARLGVRDTGPGLDPTDLDRAFERGMLRERYRESRPVGSGLGLSIAARLARRLGGEISASHAPGGGAEFAVRLPL</sequence>
<comment type="catalytic activity">
    <reaction evidence="1">
        <text>ATP + protein L-histidine = ADP + protein N-phospho-L-histidine.</text>
        <dbReference type="EC" id="2.7.13.3"/>
    </reaction>
</comment>
<name>A0A917PS79_9MICO</name>
<dbReference type="PROSITE" id="PS50109">
    <property type="entry name" value="HIS_KIN"/>
    <property type="match status" value="1"/>
</dbReference>
<evidence type="ECO:0000313" key="14">
    <source>
        <dbReference type="EMBL" id="GGJ89121.1"/>
    </source>
</evidence>
<dbReference type="EC" id="2.7.13.3" evidence="3"/>
<protein>
    <recommendedName>
        <fullName evidence="3">histidine kinase</fullName>
        <ecNumber evidence="3">2.7.13.3</ecNumber>
    </recommendedName>
</protein>
<keyword evidence="6 11" id="KW-0812">Transmembrane</keyword>
<organism evidence="14 15">
    <name type="scientific">Agromyces bauzanensis</name>
    <dbReference type="NCBI Taxonomy" id="1308924"/>
    <lineage>
        <taxon>Bacteria</taxon>
        <taxon>Bacillati</taxon>
        <taxon>Actinomycetota</taxon>
        <taxon>Actinomycetes</taxon>
        <taxon>Micrococcales</taxon>
        <taxon>Microbacteriaceae</taxon>
        <taxon>Agromyces</taxon>
    </lineage>
</organism>
<comment type="caution">
    <text evidence="14">The sequence shown here is derived from an EMBL/GenBank/DDBJ whole genome shotgun (WGS) entry which is preliminary data.</text>
</comment>
<feature type="domain" description="Histidine kinase" evidence="12">
    <location>
        <begin position="227"/>
        <end position="443"/>
    </location>
</feature>
<evidence type="ECO:0000256" key="8">
    <source>
        <dbReference type="ARBA" id="ARBA00022989"/>
    </source>
</evidence>
<dbReference type="CDD" id="cd00082">
    <property type="entry name" value="HisKA"/>
    <property type="match status" value="1"/>
</dbReference>
<proteinExistence type="predicted"/>
<dbReference type="InterPro" id="IPR005467">
    <property type="entry name" value="His_kinase_dom"/>
</dbReference>
<keyword evidence="9" id="KW-0902">Two-component regulatory system</keyword>
<dbReference type="Gene3D" id="3.30.565.10">
    <property type="entry name" value="Histidine kinase-like ATPase, C-terminal domain"/>
    <property type="match status" value="1"/>
</dbReference>
<evidence type="ECO:0000256" key="6">
    <source>
        <dbReference type="ARBA" id="ARBA00022692"/>
    </source>
</evidence>
<dbReference type="Pfam" id="PF00512">
    <property type="entry name" value="HisKA"/>
    <property type="match status" value="1"/>
</dbReference>
<dbReference type="Gene3D" id="1.10.287.130">
    <property type="match status" value="1"/>
</dbReference>
<gene>
    <name evidence="14" type="ORF">GCM10011372_29680</name>
</gene>
<keyword evidence="5" id="KW-0808">Transferase</keyword>
<dbReference type="PROSITE" id="PS50885">
    <property type="entry name" value="HAMP"/>
    <property type="match status" value="1"/>
</dbReference>
<dbReference type="InterPro" id="IPR003660">
    <property type="entry name" value="HAMP_dom"/>
</dbReference>
<keyword evidence="15" id="KW-1185">Reference proteome</keyword>
<evidence type="ECO:0000256" key="3">
    <source>
        <dbReference type="ARBA" id="ARBA00012438"/>
    </source>
</evidence>
<evidence type="ECO:0000259" key="12">
    <source>
        <dbReference type="PROSITE" id="PS50109"/>
    </source>
</evidence>
<feature type="domain" description="HAMP" evidence="13">
    <location>
        <begin position="167"/>
        <end position="219"/>
    </location>
</feature>
<feature type="transmembrane region" description="Helical" evidence="11">
    <location>
        <begin position="143"/>
        <end position="166"/>
    </location>
</feature>
<keyword evidence="7 14" id="KW-0418">Kinase</keyword>
<dbReference type="SMART" id="SM00388">
    <property type="entry name" value="HisKA"/>
    <property type="match status" value="1"/>
</dbReference>
<dbReference type="EMBL" id="BMMD01000019">
    <property type="protein sequence ID" value="GGJ89121.1"/>
    <property type="molecule type" value="Genomic_DNA"/>
</dbReference>
<evidence type="ECO:0000256" key="2">
    <source>
        <dbReference type="ARBA" id="ARBA00004236"/>
    </source>
</evidence>
<dbReference type="Proteomes" id="UP000636956">
    <property type="component" value="Unassembled WGS sequence"/>
</dbReference>
<dbReference type="PRINTS" id="PR00344">
    <property type="entry name" value="BCTRLSENSOR"/>
</dbReference>
<dbReference type="PANTHER" id="PTHR45436:SF5">
    <property type="entry name" value="SENSOR HISTIDINE KINASE TRCS"/>
    <property type="match status" value="1"/>
</dbReference>
<dbReference type="AlphaFoldDB" id="A0A917PS79"/>
<dbReference type="InterPro" id="IPR003594">
    <property type="entry name" value="HATPase_dom"/>
</dbReference>
<dbReference type="InterPro" id="IPR003661">
    <property type="entry name" value="HisK_dim/P_dom"/>
</dbReference>
<keyword evidence="8 11" id="KW-1133">Transmembrane helix</keyword>
<dbReference type="InterPro" id="IPR036097">
    <property type="entry name" value="HisK_dim/P_sf"/>
</dbReference>
<dbReference type="InterPro" id="IPR004358">
    <property type="entry name" value="Sig_transdc_His_kin-like_C"/>
</dbReference>
<evidence type="ECO:0000256" key="10">
    <source>
        <dbReference type="ARBA" id="ARBA00023136"/>
    </source>
</evidence>
<dbReference type="CDD" id="cd00075">
    <property type="entry name" value="HATPase"/>
    <property type="match status" value="1"/>
</dbReference>
<evidence type="ECO:0000256" key="1">
    <source>
        <dbReference type="ARBA" id="ARBA00000085"/>
    </source>
</evidence>
<dbReference type="Gene3D" id="6.10.340.10">
    <property type="match status" value="1"/>
</dbReference>
<evidence type="ECO:0000256" key="9">
    <source>
        <dbReference type="ARBA" id="ARBA00023012"/>
    </source>
</evidence>
<dbReference type="PANTHER" id="PTHR45436">
    <property type="entry name" value="SENSOR HISTIDINE KINASE YKOH"/>
    <property type="match status" value="1"/>
</dbReference>
<dbReference type="InterPro" id="IPR036890">
    <property type="entry name" value="HATPase_C_sf"/>
</dbReference>
<comment type="subcellular location">
    <subcellularLocation>
        <location evidence="2">Cell membrane</location>
    </subcellularLocation>
</comment>
<dbReference type="SUPFAM" id="SSF47384">
    <property type="entry name" value="Homodimeric domain of signal transducing histidine kinase"/>
    <property type="match status" value="1"/>
</dbReference>
<keyword evidence="4" id="KW-0597">Phosphoprotein</keyword>